<evidence type="ECO:0000313" key="1">
    <source>
        <dbReference type="EMBL" id="QJA49488.1"/>
    </source>
</evidence>
<accession>A0A6H1ZPP9</accession>
<gene>
    <name evidence="1" type="ORF">TM448A01384_0014</name>
</gene>
<protein>
    <submittedName>
        <fullName evidence="1">Uncharacterized protein</fullName>
    </submittedName>
</protein>
<dbReference type="EMBL" id="MT144139">
    <property type="protein sequence ID" value="QJA49488.1"/>
    <property type="molecule type" value="Genomic_DNA"/>
</dbReference>
<organism evidence="1">
    <name type="scientific">viral metagenome</name>
    <dbReference type="NCBI Taxonomy" id="1070528"/>
    <lineage>
        <taxon>unclassified sequences</taxon>
        <taxon>metagenomes</taxon>
        <taxon>organismal metagenomes</taxon>
    </lineage>
</organism>
<name>A0A6H1ZPP9_9ZZZZ</name>
<reference evidence="1" key="1">
    <citation type="submission" date="2020-03" db="EMBL/GenBank/DDBJ databases">
        <title>The deep terrestrial virosphere.</title>
        <authorList>
            <person name="Holmfeldt K."/>
            <person name="Nilsson E."/>
            <person name="Simone D."/>
            <person name="Lopez-Fernandez M."/>
            <person name="Wu X."/>
            <person name="de Brujin I."/>
            <person name="Lundin D."/>
            <person name="Andersson A."/>
            <person name="Bertilsson S."/>
            <person name="Dopson M."/>
        </authorList>
    </citation>
    <scope>NUCLEOTIDE SEQUENCE</scope>
    <source>
        <strain evidence="1">TM448A01384</strain>
    </source>
</reference>
<sequence>MPEIRIAMIRITKYPSYLGYVLDGVEKAEAVAYLEIVKREILRGMGLNAKSEEDR</sequence>
<proteinExistence type="predicted"/>
<dbReference type="AlphaFoldDB" id="A0A6H1ZPP9"/>